<evidence type="ECO:0000313" key="1">
    <source>
        <dbReference type="Proteomes" id="UP000790787"/>
    </source>
</evidence>
<name>A0AC58U226_TOBAC</name>
<evidence type="ECO:0000313" key="2">
    <source>
        <dbReference type="RefSeq" id="XP_075103527.1"/>
    </source>
</evidence>
<protein>
    <submittedName>
        <fullName evidence="2">Uncharacterized protein LOC142178098</fullName>
    </submittedName>
</protein>
<accession>A0AC58U226</accession>
<organism evidence="1 2">
    <name type="scientific">Nicotiana tabacum</name>
    <name type="common">Common tobacco</name>
    <dbReference type="NCBI Taxonomy" id="4097"/>
    <lineage>
        <taxon>Eukaryota</taxon>
        <taxon>Viridiplantae</taxon>
        <taxon>Streptophyta</taxon>
        <taxon>Embryophyta</taxon>
        <taxon>Tracheophyta</taxon>
        <taxon>Spermatophyta</taxon>
        <taxon>Magnoliopsida</taxon>
        <taxon>eudicotyledons</taxon>
        <taxon>Gunneridae</taxon>
        <taxon>Pentapetalae</taxon>
        <taxon>asterids</taxon>
        <taxon>lamiids</taxon>
        <taxon>Solanales</taxon>
        <taxon>Solanaceae</taxon>
        <taxon>Nicotianoideae</taxon>
        <taxon>Nicotianeae</taxon>
        <taxon>Nicotiana</taxon>
    </lineage>
</organism>
<dbReference type="Proteomes" id="UP000790787">
    <property type="component" value="Chromosome 24"/>
</dbReference>
<proteinExistence type="predicted"/>
<sequence>MPAYAKFLKEILSKKRKVKEKSVVKLTERCSAILQNKLPQKCGDPRSFTIPCFLGSTKFEISLCDSGVSINYMPFSIFKKLDGKIGGIRSIFVSLQLADHTTIIPKGIMEVVLVRVDKFVFLMDFIVVKMEENREVPLILGRPLLATGRRALISGCVLRSSTLPAATNDVVPRNRRYISPAEMQAKRAQGLCYLCDEKYSVGHKCNLPKQMFVLKFESSKANSEEEGNIQHDAELTPEEWTTTEGYSNDRPIQIRLDGGSTHNFIDSASAKMLGCTIIPTKLSYVSLGNNTLEATSGVVQNFQWMLEGTTYMSDLIMFPVGRYDLVLGAQWMKILGPFTMDYSALSYDYRLSSPKAVNIYQDDEAQLFMLQVMIDIPSFDAEDEGLLHALHMPDDAILPQPLSKLLDSYKRVFLEPTTLPPQRGAFDHRIPLQPGTKPVNIRPYRYFSTKMDIIEKLVKEILQQGVMVQNNLLAKHSKCVFGLPSVEYLSHFISAHGVATDPRKIVVVQQWPASVNVKQLGRFLDLAVLTTASVLAFPDYSLPFVVETDASGTGIGAFLMQNNHCIAFISKGLSPRHDALSVYERELLALVFAVTKWSHCLLSQHVIVKTDH</sequence>
<dbReference type="RefSeq" id="XP_075103527.1">
    <property type="nucleotide sequence ID" value="XM_075247426.1"/>
</dbReference>
<reference evidence="1" key="1">
    <citation type="journal article" date="2014" name="Nat. Commun.">
        <title>The tobacco genome sequence and its comparison with those of tomato and potato.</title>
        <authorList>
            <person name="Sierro N."/>
            <person name="Battey J.N."/>
            <person name="Ouadi S."/>
            <person name="Bakaher N."/>
            <person name="Bovet L."/>
            <person name="Willig A."/>
            <person name="Goepfert S."/>
            <person name="Peitsch M.C."/>
            <person name="Ivanov N.V."/>
        </authorList>
    </citation>
    <scope>NUCLEOTIDE SEQUENCE [LARGE SCALE GENOMIC DNA]</scope>
</reference>
<gene>
    <name evidence="2" type="primary">LOC142178098</name>
</gene>
<reference evidence="2" key="2">
    <citation type="submission" date="2025-08" db="UniProtKB">
        <authorList>
            <consortium name="RefSeq"/>
        </authorList>
    </citation>
    <scope>IDENTIFICATION</scope>
    <source>
        <tissue evidence="2">Leaf</tissue>
    </source>
</reference>
<keyword evidence="1" id="KW-1185">Reference proteome</keyword>